<accession>A0A1Y3KZ63</accession>
<reference evidence="2 3" key="1">
    <citation type="submission" date="2017-05" db="EMBL/GenBank/DDBJ databases">
        <title>Whole genome sequence of Pseudomonas putida isolate 1312 commercialized as a biostimulant.</title>
        <authorList>
            <person name="Crovadore J."/>
            <person name="Blanc P."/>
            <person name="Chablais R."/>
            <person name="Cochard B."/>
            <person name="Grizard D."/>
            <person name="Lefort F."/>
        </authorList>
    </citation>
    <scope>NUCLEOTIDE SEQUENCE [LARGE SCALE GENOMIC DNA]</scope>
    <source>
        <strain evidence="2 3">1312</strain>
    </source>
</reference>
<feature type="region of interest" description="Disordered" evidence="1">
    <location>
        <begin position="46"/>
        <end position="67"/>
    </location>
</feature>
<evidence type="ECO:0008006" key="4">
    <source>
        <dbReference type="Google" id="ProtNLM"/>
    </source>
</evidence>
<dbReference type="RefSeq" id="WP_086977689.1">
    <property type="nucleotide sequence ID" value="NZ_CP045551.1"/>
</dbReference>
<comment type="caution">
    <text evidence="2">The sequence shown here is derived from an EMBL/GenBank/DDBJ whole genome shotgun (WGS) entry which is preliminary data.</text>
</comment>
<proteinExistence type="predicted"/>
<feature type="compositionally biased region" description="Low complexity" evidence="1">
    <location>
        <begin position="52"/>
        <end position="67"/>
    </location>
</feature>
<gene>
    <name evidence="2" type="ORF">B8W72_20655</name>
</gene>
<dbReference type="Pfam" id="PF10948">
    <property type="entry name" value="DUF2635"/>
    <property type="match status" value="1"/>
</dbReference>
<organism evidence="2 3">
    <name type="scientific">Pseudomonas putida</name>
    <name type="common">Arthrobacter siderocapsulatus</name>
    <dbReference type="NCBI Taxonomy" id="303"/>
    <lineage>
        <taxon>Bacteria</taxon>
        <taxon>Pseudomonadati</taxon>
        <taxon>Pseudomonadota</taxon>
        <taxon>Gammaproteobacteria</taxon>
        <taxon>Pseudomonadales</taxon>
        <taxon>Pseudomonadaceae</taxon>
        <taxon>Pseudomonas</taxon>
    </lineage>
</organism>
<protein>
    <recommendedName>
        <fullName evidence="4">DUF2635 domain-containing protein</fullName>
    </recommendedName>
</protein>
<sequence>MTRFTVYPVEGRVVPDLELGGVLPPEGREVPRDAYWLRRVRAGDVTDKKPAAGKASTKAAATTGSAE</sequence>
<dbReference type="Proteomes" id="UP000196082">
    <property type="component" value="Unassembled WGS sequence"/>
</dbReference>
<dbReference type="EMBL" id="NFSB01000084">
    <property type="protein sequence ID" value="OUM28273.1"/>
    <property type="molecule type" value="Genomic_DNA"/>
</dbReference>
<evidence type="ECO:0000256" key="1">
    <source>
        <dbReference type="SAM" id="MobiDB-lite"/>
    </source>
</evidence>
<evidence type="ECO:0000313" key="2">
    <source>
        <dbReference type="EMBL" id="OUM28273.1"/>
    </source>
</evidence>
<evidence type="ECO:0000313" key="3">
    <source>
        <dbReference type="Proteomes" id="UP000196082"/>
    </source>
</evidence>
<name>A0A1Y3KZ63_PSEPU</name>
<dbReference type="AlphaFoldDB" id="A0A1Y3KZ63"/>
<dbReference type="InterPro" id="IPR024400">
    <property type="entry name" value="DUF2635"/>
</dbReference>